<feature type="non-terminal residue" evidence="2">
    <location>
        <position position="38"/>
    </location>
</feature>
<organism evidence="2 3">
    <name type="scientific">Sousa chinensis</name>
    <name type="common">Indo-pacific humpbacked dolphin</name>
    <name type="synonym">Steno chinensis</name>
    <dbReference type="NCBI Taxonomy" id="103600"/>
    <lineage>
        <taxon>Eukaryota</taxon>
        <taxon>Metazoa</taxon>
        <taxon>Chordata</taxon>
        <taxon>Craniata</taxon>
        <taxon>Vertebrata</taxon>
        <taxon>Euteleostomi</taxon>
        <taxon>Mammalia</taxon>
        <taxon>Eutheria</taxon>
        <taxon>Laurasiatheria</taxon>
        <taxon>Artiodactyla</taxon>
        <taxon>Whippomorpha</taxon>
        <taxon>Cetacea</taxon>
        <taxon>Odontoceti</taxon>
        <taxon>Delphinidae</taxon>
        <taxon>Sousa</taxon>
    </lineage>
</organism>
<feature type="non-terminal residue" evidence="2">
    <location>
        <position position="1"/>
    </location>
</feature>
<evidence type="ECO:0000256" key="1">
    <source>
        <dbReference type="SAM" id="MobiDB-lite"/>
    </source>
</evidence>
<dbReference type="AlphaFoldDB" id="A0A484GQC3"/>
<gene>
    <name evidence="2" type="ORF">DBR06_SOUSAS9210004</name>
</gene>
<name>A0A484GQC3_SOUCH</name>
<evidence type="ECO:0000313" key="2">
    <source>
        <dbReference type="EMBL" id="TEA37689.1"/>
    </source>
</evidence>
<dbReference type="Proteomes" id="UP000295264">
    <property type="component" value="Unassembled WGS sequence"/>
</dbReference>
<protein>
    <submittedName>
        <fullName evidence="2">Uncharacterized protein</fullName>
    </submittedName>
</protein>
<reference evidence="2 3" key="1">
    <citation type="journal article" date="2018" name="Genomics">
        <title>Molecular footprints of inshore aquatic adaptation in Indo-Pacific humpback dolphin (Sousa chinensis).</title>
        <authorList>
            <person name="Ming Y."/>
            <person name="Jian J."/>
            <person name="Yu F."/>
            <person name="Yu X."/>
            <person name="Wang J."/>
            <person name="Liu W."/>
        </authorList>
    </citation>
    <scope>NUCLEOTIDE SEQUENCE [LARGE SCALE GENOMIC DNA]</scope>
    <source>
        <strain evidence="2">MY-2018</strain>
        <tissue evidence="2">Skin</tissue>
    </source>
</reference>
<sequence>SLVVQWLRLRAPNAGGPGSIPGQGTRSHMPTKDLTCCS</sequence>
<keyword evidence="3" id="KW-1185">Reference proteome</keyword>
<proteinExistence type="predicted"/>
<evidence type="ECO:0000313" key="3">
    <source>
        <dbReference type="Proteomes" id="UP000295264"/>
    </source>
</evidence>
<dbReference type="EMBL" id="QWLN02005137">
    <property type="protein sequence ID" value="TEA37689.1"/>
    <property type="molecule type" value="Genomic_DNA"/>
</dbReference>
<comment type="caution">
    <text evidence="2">The sequence shown here is derived from an EMBL/GenBank/DDBJ whole genome shotgun (WGS) entry which is preliminary data.</text>
</comment>
<accession>A0A484GQC3</accession>
<feature type="region of interest" description="Disordered" evidence="1">
    <location>
        <begin position="13"/>
        <end position="38"/>
    </location>
</feature>